<proteinExistence type="predicted"/>
<protein>
    <submittedName>
        <fullName evidence="1">Uncharacterized protein</fullName>
    </submittedName>
</protein>
<name>A0A9P5XG30_9AGAR</name>
<accession>A0A9P5XG30</accession>
<dbReference type="AlphaFoldDB" id="A0A9P5XG30"/>
<gene>
    <name evidence="1" type="ORF">P691DRAFT_759539</name>
</gene>
<evidence type="ECO:0000313" key="2">
    <source>
        <dbReference type="Proteomes" id="UP000807342"/>
    </source>
</evidence>
<dbReference type="EMBL" id="MU151147">
    <property type="protein sequence ID" value="KAF9448865.1"/>
    <property type="molecule type" value="Genomic_DNA"/>
</dbReference>
<sequence length="196" mass="21567">MHCAVPPPLEEYAKDNIGVLVLGYHANDWVETALGSKAQRRTRWRGMLWYGRWVLKDQTPAICEDNELSYLTNPAGFLPEITKWSAFNIDEGEENSLAARLDRHKEGKGGGNASFVSDWTSTVWVPTLDMSTETSGTPDAPHACTDTTSTHLSWLVGNSASHPARLDAEHIFSLDKGKGPLLFSAPNTNIDSSRTP</sequence>
<reference evidence="1" key="1">
    <citation type="submission" date="2020-11" db="EMBL/GenBank/DDBJ databases">
        <authorList>
            <consortium name="DOE Joint Genome Institute"/>
            <person name="Ahrendt S."/>
            <person name="Riley R."/>
            <person name="Andreopoulos W."/>
            <person name="Labutti K."/>
            <person name="Pangilinan J."/>
            <person name="Ruiz-Duenas F.J."/>
            <person name="Barrasa J.M."/>
            <person name="Sanchez-Garcia M."/>
            <person name="Camarero S."/>
            <person name="Miyauchi S."/>
            <person name="Serrano A."/>
            <person name="Linde D."/>
            <person name="Babiker R."/>
            <person name="Drula E."/>
            <person name="Ayuso-Fernandez I."/>
            <person name="Pacheco R."/>
            <person name="Padilla G."/>
            <person name="Ferreira P."/>
            <person name="Barriuso J."/>
            <person name="Kellner H."/>
            <person name="Castanera R."/>
            <person name="Alfaro M."/>
            <person name="Ramirez L."/>
            <person name="Pisabarro A.G."/>
            <person name="Kuo A."/>
            <person name="Tritt A."/>
            <person name="Lipzen A."/>
            <person name="He G."/>
            <person name="Yan M."/>
            <person name="Ng V."/>
            <person name="Cullen D."/>
            <person name="Martin F."/>
            <person name="Rosso M.-N."/>
            <person name="Henrissat B."/>
            <person name="Hibbett D."/>
            <person name="Martinez A.T."/>
            <person name="Grigoriev I.V."/>
        </authorList>
    </citation>
    <scope>NUCLEOTIDE SEQUENCE</scope>
    <source>
        <strain evidence="1">MF-IS2</strain>
    </source>
</reference>
<evidence type="ECO:0000313" key="1">
    <source>
        <dbReference type="EMBL" id="KAF9448865.1"/>
    </source>
</evidence>
<comment type="caution">
    <text evidence="1">The sequence shown here is derived from an EMBL/GenBank/DDBJ whole genome shotgun (WGS) entry which is preliminary data.</text>
</comment>
<dbReference type="Proteomes" id="UP000807342">
    <property type="component" value="Unassembled WGS sequence"/>
</dbReference>
<keyword evidence="2" id="KW-1185">Reference proteome</keyword>
<organism evidence="1 2">
    <name type="scientific">Macrolepiota fuliginosa MF-IS2</name>
    <dbReference type="NCBI Taxonomy" id="1400762"/>
    <lineage>
        <taxon>Eukaryota</taxon>
        <taxon>Fungi</taxon>
        <taxon>Dikarya</taxon>
        <taxon>Basidiomycota</taxon>
        <taxon>Agaricomycotina</taxon>
        <taxon>Agaricomycetes</taxon>
        <taxon>Agaricomycetidae</taxon>
        <taxon>Agaricales</taxon>
        <taxon>Agaricineae</taxon>
        <taxon>Agaricaceae</taxon>
        <taxon>Macrolepiota</taxon>
    </lineage>
</organism>